<name>A0A4D6Y8S4_9GAMM</name>
<reference evidence="2 3" key="1">
    <citation type="submission" date="2018-12" db="EMBL/GenBank/DDBJ databases">
        <authorList>
            <person name="Chong R.A."/>
        </authorList>
    </citation>
    <scope>NUCLEOTIDE SEQUENCE [LARGE SCALE GENOMIC DNA]</scope>
    <source>
        <strain evidence="2 3">Bca</strain>
    </source>
</reference>
<dbReference type="AlphaFoldDB" id="A0A4D6Y8S4"/>
<gene>
    <name evidence="2" type="ORF">D9V67_02970</name>
</gene>
<evidence type="ECO:0000313" key="3">
    <source>
        <dbReference type="Proteomes" id="UP000298594"/>
    </source>
</evidence>
<sequence>MIYIKYMYDDKNKINSMYFKKNNKHKKKIKLHVCVFFILTSMFISLIFFNIDLKHFSKKDKILIKHHQNEKVLPPKPKEKWTYIRKLESL</sequence>
<dbReference type="RefSeq" id="WP_158359994.1">
    <property type="nucleotide sequence ID" value="NZ_CP034879.1"/>
</dbReference>
<keyword evidence="1" id="KW-0812">Transmembrane</keyword>
<evidence type="ECO:0000313" key="2">
    <source>
        <dbReference type="EMBL" id="QCI20695.1"/>
    </source>
</evidence>
<dbReference type="Proteomes" id="UP000298594">
    <property type="component" value="Chromosome"/>
</dbReference>
<keyword evidence="1" id="KW-0472">Membrane</keyword>
<accession>A0A4D6Y8S4</accession>
<keyword evidence="1" id="KW-1133">Transmembrane helix</keyword>
<proteinExistence type="predicted"/>
<organism evidence="2 3">
    <name type="scientific">Buchnera aphidicola</name>
    <name type="common">Brachycaudus cardui</name>
    <dbReference type="NCBI Taxonomy" id="557993"/>
    <lineage>
        <taxon>Bacteria</taxon>
        <taxon>Pseudomonadati</taxon>
        <taxon>Pseudomonadota</taxon>
        <taxon>Gammaproteobacteria</taxon>
        <taxon>Enterobacterales</taxon>
        <taxon>Erwiniaceae</taxon>
        <taxon>Buchnera</taxon>
    </lineage>
</organism>
<feature type="transmembrane region" description="Helical" evidence="1">
    <location>
        <begin position="29"/>
        <end position="51"/>
    </location>
</feature>
<dbReference type="EMBL" id="CP034879">
    <property type="protein sequence ID" value="QCI20695.1"/>
    <property type="molecule type" value="Genomic_DNA"/>
</dbReference>
<reference evidence="2 3" key="2">
    <citation type="submission" date="2019-05" db="EMBL/GenBank/DDBJ databases">
        <title>Genome evolution of the obligate endosymbiont Buchnera aphidicola.</title>
        <authorList>
            <person name="Moran N.A."/>
        </authorList>
    </citation>
    <scope>NUCLEOTIDE SEQUENCE [LARGE SCALE GENOMIC DNA]</scope>
    <source>
        <strain evidence="2 3">Bca</strain>
    </source>
</reference>
<evidence type="ECO:0008006" key="4">
    <source>
        <dbReference type="Google" id="ProtNLM"/>
    </source>
</evidence>
<protein>
    <recommendedName>
        <fullName evidence="4">Cell division protein FtsN</fullName>
    </recommendedName>
</protein>
<evidence type="ECO:0000256" key="1">
    <source>
        <dbReference type="SAM" id="Phobius"/>
    </source>
</evidence>
<dbReference type="OrthoDB" id="8558195at2"/>